<feature type="domain" description="Protein kinase" evidence="1">
    <location>
        <begin position="1"/>
        <end position="334"/>
    </location>
</feature>
<dbReference type="EMBL" id="BQNB010013267">
    <property type="protein sequence ID" value="GJT13887.1"/>
    <property type="molecule type" value="Genomic_DNA"/>
</dbReference>
<dbReference type="SUPFAM" id="SSF56112">
    <property type="entry name" value="Protein kinase-like (PK-like)"/>
    <property type="match status" value="1"/>
</dbReference>
<reference evidence="2" key="1">
    <citation type="journal article" date="2022" name="Int. J. Mol. Sci.">
        <title>Draft Genome of Tanacetum Coccineum: Genomic Comparison of Closely Related Tanacetum-Family Plants.</title>
        <authorList>
            <person name="Yamashiro T."/>
            <person name="Shiraishi A."/>
            <person name="Nakayama K."/>
            <person name="Satake H."/>
        </authorList>
    </citation>
    <scope>NUCLEOTIDE SEQUENCE</scope>
</reference>
<organism evidence="2 3">
    <name type="scientific">Tanacetum coccineum</name>
    <dbReference type="NCBI Taxonomy" id="301880"/>
    <lineage>
        <taxon>Eukaryota</taxon>
        <taxon>Viridiplantae</taxon>
        <taxon>Streptophyta</taxon>
        <taxon>Embryophyta</taxon>
        <taxon>Tracheophyta</taxon>
        <taxon>Spermatophyta</taxon>
        <taxon>Magnoliopsida</taxon>
        <taxon>eudicotyledons</taxon>
        <taxon>Gunneridae</taxon>
        <taxon>Pentapetalae</taxon>
        <taxon>asterids</taxon>
        <taxon>campanulids</taxon>
        <taxon>Asterales</taxon>
        <taxon>Asteraceae</taxon>
        <taxon>Asteroideae</taxon>
        <taxon>Anthemideae</taxon>
        <taxon>Anthemidinae</taxon>
        <taxon>Tanacetum</taxon>
    </lineage>
</organism>
<sequence length="353" mass="40984">MSSPSEVNLENLRFSRKEIDRAVHGGFKTGAVIKPDVCIYEGYISEPYHDVIMFPEVDIKSRWYSECNGTFKYGFLYSDELKILSRLHHENILPFIGYCDEKDVFLQEGVDDGDKVILVYEFGSWICRSLDVYLRQESKEYFSWAERLEICVGIAKGLNYLHSGVEEVGRVIHNDFQSKNIMLDTYYEPKIMGFYHSVIVPENQLHTQVNSHVRHQHNPDPIYHEIGLFDTTTDVYSYGILMFEMLMWMPANEEKMFIDIAYRCISFNLKDRPTMDEVAKTLTEALDIHLCPQRLGRSLRRGSKVNEEMRVLLLHLVFAFPGSSMKLSFSSMWISSNGIASGSLDKHFLRFET</sequence>
<dbReference type="InterPro" id="IPR000719">
    <property type="entry name" value="Prot_kinase_dom"/>
</dbReference>
<keyword evidence="2" id="KW-0808">Transferase</keyword>
<keyword evidence="2" id="KW-0418">Kinase</keyword>
<comment type="caution">
    <text evidence="2">The sequence shown here is derived from an EMBL/GenBank/DDBJ whole genome shotgun (WGS) entry which is preliminary data.</text>
</comment>
<evidence type="ECO:0000313" key="3">
    <source>
        <dbReference type="Proteomes" id="UP001151760"/>
    </source>
</evidence>
<dbReference type="Gene3D" id="1.10.510.10">
    <property type="entry name" value="Transferase(Phosphotransferase) domain 1"/>
    <property type="match status" value="1"/>
</dbReference>
<dbReference type="InterPro" id="IPR011009">
    <property type="entry name" value="Kinase-like_dom_sf"/>
</dbReference>
<dbReference type="PANTHER" id="PTHR27003">
    <property type="entry name" value="OS07G0166700 PROTEIN"/>
    <property type="match status" value="1"/>
</dbReference>
<dbReference type="Pfam" id="PF07714">
    <property type="entry name" value="PK_Tyr_Ser-Thr"/>
    <property type="match status" value="1"/>
</dbReference>
<evidence type="ECO:0000313" key="2">
    <source>
        <dbReference type="EMBL" id="GJT13887.1"/>
    </source>
</evidence>
<dbReference type="Gene3D" id="3.30.200.20">
    <property type="entry name" value="Phosphorylase Kinase, domain 1"/>
    <property type="match status" value="1"/>
</dbReference>
<dbReference type="InterPro" id="IPR001245">
    <property type="entry name" value="Ser-Thr/Tyr_kinase_cat_dom"/>
</dbReference>
<dbReference type="InterPro" id="IPR045272">
    <property type="entry name" value="ANXUR1/2-like"/>
</dbReference>
<dbReference type="PROSITE" id="PS50011">
    <property type="entry name" value="PROTEIN_KINASE_DOM"/>
    <property type="match status" value="1"/>
</dbReference>
<dbReference type="PANTHER" id="PTHR27003:SF359">
    <property type="entry name" value="SERINE_THREONINE-PROTEIN KINASE UNC-51-RELATED"/>
    <property type="match status" value="1"/>
</dbReference>
<reference evidence="2" key="2">
    <citation type="submission" date="2022-01" db="EMBL/GenBank/DDBJ databases">
        <authorList>
            <person name="Yamashiro T."/>
            <person name="Shiraishi A."/>
            <person name="Satake H."/>
            <person name="Nakayama K."/>
        </authorList>
    </citation>
    <scope>NUCLEOTIDE SEQUENCE</scope>
</reference>
<protein>
    <submittedName>
        <fullName evidence="2">Protein kinase, ATP binding site-containing protein</fullName>
    </submittedName>
</protein>
<keyword evidence="3" id="KW-1185">Reference proteome</keyword>
<accession>A0ABQ5BJF5</accession>
<dbReference type="Proteomes" id="UP001151760">
    <property type="component" value="Unassembled WGS sequence"/>
</dbReference>
<evidence type="ECO:0000259" key="1">
    <source>
        <dbReference type="PROSITE" id="PS50011"/>
    </source>
</evidence>
<name>A0ABQ5BJF5_9ASTR</name>
<dbReference type="GO" id="GO:0016301">
    <property type="term" value="F:kinase activity"/>
    <property type="evidence" value="ECO:0007669"/>
    <property type="project" value="UniProtKB-KW"/>
</dbReference>
<gene>
    <name evidence="2" type="ORF">Tco_0860929</name>
</gene>
<proteinExistence type="predicted"/>